<evidence type="ECO:0000313" key="2">
    <source>
        <dbReference type="EMBL" id="KRM20055.1"/>
    </source>
</evidence>
<gene>
    <name evidence="2" type="ORF">FC40_GL000932</name>
</gene>
<dbReference type="AlphaFoldDB" id="A0A0R1WQA8"/>
<sequence length="74" mass="8726">MDREQKIKALQKEVKFRYGSIMIQLIFAIFCISRIKEVFDWSLAIIAAFEITLCLSDYNKIRRSKRALKDLGIK</sequence>
<dbReference type="EMBL" id="AZGD01000018">
    <property type="protein sequence ID" value="KRM20055.1"/>
    <property type="molecule type" value="Genomic_DNA"/>
</dbReference>
<reference evidence="2 3" key="1">
    <citation type="journal article" date="2015" name="Genome Announc.">
        <title>Expanding the biotechnology potential of lactobacilli through comparative genomics of 213 strains and associated genera.</title>
        <authorList>
            <person name="Sun Z."/>
            <person name="Harris H.M."/>
            <person name="McCann A."/>
            <person name="Guo C."/>
            <person name="Argimon S."/>
            <person name="Zhang W."/>
            <person name="Yang X."/>
            <person name="Jeffery I.B."/>
            <person name="Cooney J.C."/>
            <person name="Kagawa T.F."/>
            <person name="Liu W."/>
            <person name="Song Y."/>
            <person name="Salvetti E."/>
            <person name="Wrobel A."/>
            <person name="Rasinkangas P."/>
            <person name="Parkhill J."/>
            <person name="Rea M.C."/>
            <person name="O'Sullivan O."/>
            <person name="Ritari J."/>
            <person name="Douillard F.P."/>
            <person name="Paul Ross R."/>
            <person name="Yang R."/>
            <person name="Briner A.E."/>
            <person name="Felis G.E."/>
            <person name="de Vos W.M."/>
            <person name="Barrangou R."/>
            <person name="Klaenhammer T.R."/>
            <person name="Caufield P.W."/>
            <person name="Cui Y."/>
            <person name="Zhang H."/>
            <person name="O'Toole P.W."/>
        </authorList>
    </citation>
    <scope>NUCLEOTIDE SEQUENCE [LARGE SCALE GENOMIC DNA]</scope>
    <source>
        <strain evidence="2 3">DSM 18933</strain>
    </source>
</reference>
<protein>
    <submittedName>
        <fullName evidence="2">Uncharacterized protein</fullName>
    </submittedName>
</protein>
<name>A0A0R1WQA8_9LACO</name>
<evidence type="ECO:0000256" key="1">
    <source>
        <dbReference type="SAM" id="Phobius"/>
    </source>
</evidence>
<feature type="transmembrane region" description="Helical" evidence="1">
    <location>
        <begin position="41"/>
        <end position="59"/>
    </location>
</feature>
<keyword evidence="1" id="KW-0812">Transmembrane</keyword>
<organism evidence="2 3">
    <name type="scientific">Ligilactobacillus hayakitensis DSM 18933 = JCM 14209</name>
    <dbReference type="NCBI Taxonomy" id="1423755"/>
    <lineage>
        <taxon>Bacteria</taxon>
        <taxon>Bacillati</taxon>
        <taxon>Bacillota</taxon>
        <taxon>Bacilli</taxon>
        <taxon>Lactobacillales</taxon>
        <taxon>Lactobacillaceae</taxon>
        <taxon>Ligilactobacillus</taxon>
    </lineage>
</organism>
<dbReference type="Proteomes" id="UP000051054">
    <property type="component" value="Unassembled WGS sequence"/>
</dbReference>
<dbReference type="RefSeq" id="WP_025022638.1">
    <property type="nucleotide sequence ID" value="NZ_AZGD01000018.1"/>
</dbReference>
<keyword evidence="1" id="KW-0472">Membrane</keyword>
<proteinExistence type="predicted"/>
<comment type="caution">
    <text evidence="2">The sequence shown here is derived from an EMBL/GenBank/DDBJ whole genome shotgun (WGS) entry which is preliminary data.</text>
</comment>
<keyword evidence="3" id="KW-1185">Reference proteome</keyword>
<feature type="transmembrane region" description="Helical" evidence="1">
    <location>
        <begin position="16"/>
        <end position="35"/>
    </location>
</feature>
<keyword evidence="1" id="KW-1133">Transmembrane helix</keyword>
<dbReference type="PATRIC" id="fig|1423755.3.peg.989"/>
<evidence type="ECO:0000313" key="3">
    <source>
        <dbReference type="Proteomes" id="UP000051054"/>
    </source>
</evidence>
<accession>A0A0R1WQA8</accession>